<feature type="compositionally biased region" description="Low complexity" evidence="1">
    <location>
        <begin position="187"/>
        <end position="201"/>
    </location>
</feature>
<organism evidence="2 3">
    <name type="scientific">Chlamydomonas eustigma</name>
    <dbReference type="NCBI Taxonomy" id="1157962"/>
    <lineage>
        <taxon>Eukaryota</taxon>
        <taxon>Viridiplantae</taxon>
        <taxon>Chlorophyta</taxon>
        <taxon>core chlorophytes</taxon>
        <taxon>Chlorophyceae</taxon>
        <taxon>CS clade</taxon>
        <taxon>Chlamydomonadales</taxon>
        <taxon>Chlamydomonadaceae</taxon>
        <taxon>Chlamydomonas</taxon>
    </lineage>
</organism>
<feature type="compositionally biased region" description="Polar residues" evidence="1">
    <location>
        <begin position="225"/>
        <end position="240"/>
    </location>
</feature>
<protein>
    <submittedName>
        <fullName evidence="2">Uncharacterized protein</fullName>
    </submittedName>
</protein>
<proteinExistence type="predicted"/>
<evidence type="ECO:0000313" key="2">
    <source>
        <dbReference type="EMBL" id="GAX75917.1"/>
    </source>
</evidence>
<feature type="region of interest" description="Disordered" evidence="1">
    <location>
        <begin position="64"/>
        <end position="95"/>
    </location>
</feature>
<gene>
    <name evidence="2" type="ORF">CEUSTIGMA_g3360.t1</name>
</gene>
<evidence type="ECO:0000256" key="1">
    <source>
        <dbReference type="SAM" id="MobiDB-lite"/>
    </source>
</evidence>
<dbReference type="AlphaFoldDB" id="A0A250WYJ5"/>
<feature type="compositionally biased region" description="Polar residues" evidence="1">
    <location>
        <begin position="265"/>
        <end position="279"/>
    </location>
</feature>
<accession>A0A250WYJ5</accession>
<dbReference type="OrthoDB" id="551920at2759"/>
<feature type="compositionally biased region" description="Basic and acidic residues" evidence="1">
    <location>
        <begin position="214"/>
        <end position="224"/>
    </location>
</feature>
<reference evidence="2 3" key="1">
    <citation type="submission" date="2017-08" db="EMBL/GenBank/DDBJ databases">
        <title>Acidophilic green algal genome provides insights into adaptation to an acidic environment.</title>
        <authorList>
            <person name="Hirooka S."/>
            <person name="Hirose Y."/>
            <person name="Kanesaki Y."/>
            <person name="Higuchi S."/>
            <person name="Fujiwara T."/>
            <person name="Onuma R."/>
            <person name="Era A."/>
            <person name="Ohbayashi R."/>
            <person name="Uzuka A."/>
            <person name="Nozaki H."/>
            <person name="Yoshikawa H."/>
            <person name="Miyagishima S.Y."/>
        </authorList>
    </citation>
    <scope>NUCLEOTIDE SEQUENCE [LARGE SCALE GENOMIC DNA]</scope>
    <source>
        <strain evidence="2 3">NIES-2499</strain>
    </source>
</reference>
<sequence length="667" mass="71936">MRSTKTDSTEERPIDPLISALIDAAHDGHYERTMQYPKTQQYSLFQWQLQEAAAARQQDVIKRRTSGGLGGGSARNSSSESLLGPRLTGGSARAGSLKNGLSEMSFALEEGGPPTSNLEVTCEYDANFQAASITGRSGVDIRPLPHMQLGPVATLFRWYTKRASQFMPGYPLPGDLTDAPPIPPPDILSTPSSTSSPSSSGKLLKFTIPADHQTNNRKDVRSSHDGNFSQASSGQCQSLLDSVPVTTAPGEGSRSSTRSASRTSNDPPGNSSASYSSPALNKLPLSRTPGPLGALSGTTPWAEGLPPRGGRSLNRALDPVISMTEMCEMLEELDVVPHHLSRQDVVDAFKAALKVPCTPIGLLPFGQVRPEELRYPQFCDTLIRLAIAADAKQALGTLNSTAHPPRPAREAVKGFMEMMDLANPNIALLKRRLDALARMAGDRGAKKNAIKWMYISPQSAMSAARSHPPELPGNWNVDSHFMAPAELHEELLSCDAVAATKYIPSWKEFPLPALDMGVVQPGELRSLRVVLRNRSQYTMTVRVDTSGAADYLVAAFREQSLPPGVPRVIDVDARFLVPGEYMGEVRIYTRNKVDMEQHVNSIPFYALVPGEDPEARFPKAKSERSTYSVKGLPVTAGAAAVSAVMSMLSVAGTPHTTERMEGSVGRA</sequence>
<name>A0A250WYJ5_9CHLO</name>
<evidence type="ECO:0000313" key="3">
    <source>
        <dbReference type="Proteomes" id="UP000232323"/>
    </source>
</evidence>
<feature type="region of interest" description="Disordered" evidence="1">
    <location>
        <begin position="170"/>
        <end position="313"/>
    </location>
</feature>
<keyword evidence="3" id="KW-1185">Reference proteome</keyword>
<dbReference type="EMBL" id="BEGY01000014">
    <property type="protein sequence ID" value="GAX75917.1"/>
    <property type="molecule type" value="Genomic_DNA"/>
</dbReference>
<dbReference type="Proteomes" id="UP000232323">
    <property type="component" value="Unassembled WGS sequence"/>
</dbReference>
<comment type="caution">
    <text evidence="2">The sequence shown here is derived from an EMBL/GenBank/DDBJ whole genome shotgun (WGS) entry which is preliminary data.</text>
</comment>
<feature type="compositionally biased region" description="Low complexity" evidence="1">
    <location>
        <begin position="253"/>
        <end position="264"/>
    </location>
</feature>